<accession>A0A438FZ61</accession>
<dbReference type="EMBL" id="QGNW01000008">
    <property type="protein sequence ID" value="RVX19619.1"/>
    <property type="molecule type" value="Genomic_DNA"/>
</dbReference>
<reference evidence="1 3" key="1">
    <citation type="journal article" date="2018" name="PLoS Genet.">
        <title>Population sequencing reveals clonal diversity and ancestral inbreeding in the grapevine cultivar Chardonnay.</title>
        <authorList>
            <person name="Roach M.J."/>
            <person name="Johnson D.L."/>
            <person name="Bohlmann J."/>
            <person name="van Vuuren H.J."/>
            <person name="Jones S.J."/>
            <person name="Pretorius I.S."/>
            <person name="Schmidt S.A."/>
            <person name="Borneman A.R."/>
        </authorList>
    </citation>
    <scope>NUCLEOTIDE SEQUENCE [LARGE SCALE GENOMIC DNA]</scope>
    <source>
        <strain evidence="3">cv. Chardonnay</strain>
        <strain evidence="1">I10V1</strain>
        <tissue evidence="1">Leaf</tissue>
    </source>
</reference>
<dbReference type="EMBL" id="QGNW01000690">
    <property type="protein sequence ID" value="RVW65249.1"/>
    <property type="molecule type" value="Genomic_DNA"/>
</dbReference>
<name>A0A438FZ61_VITVI</name>
<gene>
    <name evidence="2" type="ORF">CK203_005183</name>
    <name evidence="1" type="ORF">CK203_049609</name>
</gene>
<protein>
    <submittedName>
        <fullName evidence="1">Uncharacterized protein</fullName>
    </submittedName>
</protein>
<evidence type="ECO:0000313" key="3">
    <source>
        <dbReference type="Proteomes" id="UP000288805"/>
    </source>
</evidence>
<dbReference type="AlphaFoldDB" id="A0A438FZ61"/>
<sequence>MEKTQILARVWCRDAPLKDFFPSLFSFAANKEAWVVNAQEVARGRLQVFRKCTKDKDDLIWKASKSEKFLEAAWEKDPDLRLA</sequence>
<dbReference type="Proteomes" id="UP000288805">
    <property type="component" value="Unassembled WGS sequence"/>
</dbReference>
<comment type="caution">
    <text evidence="1">The sequence shown here is derived from an EMBL/GenBank/DDBJ whole genome shotgun (WGS) entry which is preliminary data.</text>
</comment>
<evidence type="ECO:0000313" key="1">
    <source>
        <dbReference type="EMBL" id="RVW65249.1"/>
    </source>
</evidence>
<evidence type="ECO:0000313" key="2">
    <source>
        <dbReference type="EMBL" id="RVX19619.1"/>
    </source>
</evidence>
<proteinExistence type="predicted"/>
<organism evidence="1 3">
    <name type="scientific">Vitis vinifera</name>
    <name type="common">Grape</name>
    <dbReference type="NCBI Taxonomy" id="29760"/>
    <lineage>
        <taxon>Eukaryota</taxon>
        <taxon>Viridiplantae</taxon>
        <taxon>Streptophyta</taxon>
        <taxon>Embryophyta</taxon>
        <taxon>Tracheophyta</taxon>
        <taxon>Spermatophyta</taxon>
        <taxon>Magnoliopsida</taxon>
        <taxon>eudicotyledons</taxon>
        <taxon>Gunneridae</taxon>
        <taxon>Pentapetalae</taxon>
        <taxon>rosids</taxon>
        <taxon>Vitales</taxon>
        <taxon>Vitaceae</taxon>
        <taxon>Viteae</taxon>
        <taxon>Vitis</taxon>
    </lineage>
</organism>